<dbReference type="EC" id="5.2.1.8" evidence="2"/>
<comment type="catalytic activity">
    <reaction evidence="2">
        <text>[protein]-peptidylproline (omega=180) = [protein]-peptidylproline (omega=0)</text>
        <dbReference type="Rhea" id="RHEA:16237"/>
        <dbReference type="Rhea" id="RHEA-COMP:10747"/>
        <dbReference type="Rhea" id="RHEA-COMP:10748"/>
        <dbReference type="ChEBI" id="CHEBI:83833"/>
        <dbReference type="ChEBI" id="CHEBI:83834"/>
        <dbReference type="EC" id="5.2.1.8"/>
    </reaction>
</comment>
<protein>
    <recommendedName>
        <fullName evidence="2">Peptidyl-prolyl cis-trans isomerase</fullName>
        <shortName evidence="2">PPIase</shortName>
        <ecNumber evidence="2">5.2.1.8</ecNumber>
    </recommendedName>
</protein>
<keyword evidence="2 5" id="KW-0413">Isomerase</keyword>
<keyword evidence="6" id="KW-1185">Reference proteome</keyword>
<evidence type="ECO:0000256" key="1">
    <source>
        <dbReference type="ARBA" id="ARBA00002388"/>
    </source>
</evidence>
<dbReference type="InterPro" id="IPR044666">
    <property type="entry name" value="Cyclophilin_A-like"/>
</dbReference>
<dbReference type="RefSeq" id="WP_147062693.1">
    <property type="nucleotide sequence ID" value="NZ_BAABDN010000001.1"/>
</dbReference>
<evidence type="ECO:0000256" key="3">
    <source>
        <dbReference type="SAM" id="MobiDB-lite"/>
    </source>
</evidence>
<evidence type="ECO:0000313" key="5">
    <source>
        <dbReference type="EMBL" id="GEQ12960.1"/>
    </source>
</evidence>
<keyword evidence="2" id="KW-0697">Rotamase</keyword>
<proteinExistence type="inferred from homology"/>
<dbReference type="PRINTS" id="PR00153">
    <property type="entry name" value="CSAPPISMRASE"/>
</dbReference>
<reference evidence="5 6" key="1">
    <citation type="submission" date="2019-07" db="EMBL/GenBank/DDBJ databases">
        <title>Whole genome shotgun sequence of Knoellia locipacati NBRC 109775.</title>
        <authorList>
            <person name="Hosoyama A."/>
            <person name="Uohara A."/>
            <person name="Ohji S."/>
            <person name="Ichikawa N."/>
        </authorList>
    </citation>
    <scope>NUCLEOTIDE SEQUENCE [LARGE SCALE GENOMIC DNA]</scope>
    <source>
        <strain evidence="5 6">NBRC 109775</strain>
    </source>
</reference>
<accession>A0A512SYC7</accession>
<feature type="chain" id="PRO_5022258052" description="Peptidyl-prolyl cis-trans isomerase" evidence="2">
    <location>
        <begin position="32"/>
        <end position="255"/>
    </location>
</feature>
<dbReference type="InterPro" id="IPR002130">
    <property type="entry name" value="Cyclophilin-type_PPIase_dom"/>
</dbReference>
<comment type="similarity">
    <text evidence="2">Belongs to the cyclophilin-type PPIase family.</text>
</comment>
<sequence>MTRSLVRSAALAVAGGLLASALPFTAAPALAAPPSEVPTQPTKGACGFAPLEDQTYSTFIGLPSDPARTPSRGTSNVVLETDHGDIPIVLERSKAPCTVLSFEFLTRKKYFDGTDCHRLTAYTTPPAALSVLQCGDPLGTGWGDPGYAFADELDSARALENWPGFPDGSRKVYPRGTLAMANGGPDTNGSQFFLVYADSRLRPDYTVFGHVTQEGMKVLDTIAAGGIDPGAEGTEQDGAPAGGVTIERAKRTGRP</sequence>
<dbReference type="PANTHER" id="PTHR45625:SF3">
    <property type="entry name" value="PEPTIDYL-PROLYL CIS-TRANS ISOMERASE B-RELATED"/>
    <property type="match status" value="1"/>
</dbReference>
<dbReference type="CDD" id="cd00317">
    <property type="entry name" value="cyclophilin"/>
    <property type="match status" value="1"/>
</dbReference>
<dbReference type="PANTHER" id="PTHR45625">
    <property type="entry name" value="PEPTIDYL-PROLYL CIS-TRANS ISOMERASE-RELATED"/>
    <property type="match status" value="1"/>
</dbReference>
<evidence type="ECO:0000313" key="6">
    <source>
        <dbReference type="Proteomes" id="UP000321793"/>
    </source>
</evidence>
<dbReference type="GO" id="GO:0003755">
    <property type="term" value="F:peptidyl-prolyl cis-trans isomerase activity"/>
    <property type="evidence" value="ECO:0007669"/>
    <property type="project" value="UniProtKB-UniRule"/>
</dbReference>
<dbReference type="Gene3D" id="2.40.100.10">
    <property type="entry name" value="Cyclophilin-like"/>
    <property type="match status" value="1"/>
</dbReference>
<dbReference type="Pfam" id="PF00160">
    <property type="entry name" value="Pro_isomerase"/>
    <property type="match status" value="1"/>
</dbReference>
<comment type="function">
    <text evidence="1 2">PPIases accelerate the folding of proteins. It catalyzes the cis-trans isomerization of proline imidic peptide bonds in oligopeptides.</text>
</comment>
<feature type="signal peptide" evidence="2">
    <location>
        <begin position="1"/>
        <end position="31"/>
    </location>
</feature>
<keyword evidence="2" id="KW-0732">Signal</keyword>
<organism evidence="5 6">
    <name type="scientific">Knoellia locipacati</name>
    <dbReference type="NCBI Taxonomy" id="882824"/>
    <lineage>
        <taxon>Bacteria</taxon>
        <taxon>Bacillati</taxon>
        <taxon>Actinomycetota</taxon>
        <taxon>Actinomycetes</taxon>
        <taxon>Micrococcales</taxon>
        <taxon>Intrasporangiaceae</taxon>
        <taxon>Knoellia</taxon>
    </lineage>
</organism>
<comment type="caution">
    <text evidence="5">The sequence shown here is derived from an EMBL/GenBank/DDBJ whole genome shotgun (WGS) entry which is preliminary data.</text>
</comment>
<dbReference type="AlphaFoldDB" id="A0A512SYC7"/>
<evidence type="ECO:0000259" key="4">
    <source>
        <dbReference type="PROSITE" id="PS50072"/>
    </source>
</evidence>
<evidence type="ECO:0000256" key="2">
    <source>
        <dbReference type="RuleBase" id="RU363019"/>
    </source>
</evidence>
<dbReference type="OrthoDB" id="5507614at2"/>
<gene>
    <name evidence="5" type="primary">ppiB_2</name>
    <name evidence="5" type="ORF">KLO01_10070</name>
</gene>
<dbReference type="PROSITE" id="PS50072">
    <property type="entry name" value="CSA_PPIASE_2"/>
    <property type="match status" value="1"/>
</dbReference>
<dbReference type="Proteomes" id="UP000321793">
    <property type="component" value="Unassembled WGS sequence"/>
</dbReference>
<name>A0A512SYC7_9MICO</name>
<dbReference type="EMBL" id="BKBA01000003">
    <property type="protein sequence ID" value="GEQ12960.1"/>
    <property type="molecule type" value="Genomic_DNA"/>
</dbReference>
<dbReference type="InterPro" id="IPR029000">
    <property type="entry name" value="Cyclophilin-like_dom_sf"/>
</dbReference>
<feature type="domain" description="PPIase cyclophilin-type" evidence="4">
    <location>
        <begin position="80"/>
        <end position="251"/>
    </location>
</feature>
<dbReference type="SUPFAM" id="SSF50891">
    <property type="entry name" value="Cyclophilin-like"/>
    <property type="match status" value="1"/>
</dbReference>
<feature type="region of interest" description="Disordered" evidence="3">
    <location>
        <begin position="227"/>
        <end position="255"/>
    </location>
</feature>